<dbReference type="EMBL" id="JAYERP010000001">
    <property type="protein sequence ID" value="MEA3570471.1"/>
    <property type="molecule type" value="Genomic_DNA"/>
</dbReference>
<comment type="caution">
    <text evidence="1">The sequence shown here is derived from an EMBL/GenBank/DDBJ whole genome shotgun (WGS) entry which is preliminary data.</text>
</comment>
<evidence type="ECO:0008006" key="3">
    <source>
        <dbReference type="Google" id="ProtNLM"/>
    </source>
</evidence>
<dbReference type="Proteomes" id="UP001292216">
    <property type="component" value="Unassembled WGS sequence"/>
</dbReference>
<evidence type="ECO:0000313" key="1">
    <source>
        <dbReference type="EMBL" id="MEA3570471.1"/>
    </source>
</evidence>
<evidence type="ECO:0000313" key="2">
    <source>
        <dbReference type="Proteomes" id="UP001292216"/>
    </source>
</evidence>
<organism evidence="1 2">
    <name type="scientific">Paenibacillus phoenicis</name>
    <dbReference type="NCBI Taxonomy" id="554117"/>
    <lineage>
        <taxon>Bacteria</taxon>
        <taxon>Bacillati</taxon>
        <taxon>Bacillota</taxon>
        <taxon>Bacilli</taxon>
        <taxon>Bacillales</taxon>
        <taxon>Paenibacillaceae</taxon>
        <taxon>Paenibacillus</taxon>
    </lineage>
</organism>
<dbReference type="InterPro" id="IPR014986">
    <property type="entry name" value="XkdN-like"/>
</dbReference>
<dbReference type="Gene3D" id="3.30.2220.30">
    <property type="match status" value="1"/>
</dbReference>
<sequence>MSEYSALDPVREQEILDGLFETVTNLPEETVFIGRLGLRVTLRGLTSSKVDAIRERCTVRKTTKGQVTEKIDSELFNAALIKEATSMLEVVKKADSGGDHGGEPQSVKLSGWDDARLTSRLKLSGGEEAIRRLLLAGELDAVGDKVLEISGFGVDIDDVKN</sequence>
<keyword evidence="2" id="KW-1185">Reference proteome</keyword>
<dbReference type="RefSeq" id="WP_009224267.1">
    <property type="nucleotide sequence ID" value="NZ_CBCSKM010000013.1"/>
</dbReference>
<name>A0ABU5PKR2_9BACL</name>
<reference evidence="1 2" key="1">
    <citation type="submission" date="2023-12" db="EMBL/GenBank/DDBJ databases">
        <title>Whole genome sequencing of Paenibacillus phoenicis isolated from the Phoenix Mars Lander spacecraft assembly facility.</title>
        <authorList>
            <person name="Garcia A."/>
            <person name="Venkateswaran K."/>
        </authorList>
    </citation>
    <scope>NUCLEOTIDE SEQUENCE [LARGE SCALE GENOMIC DNA]</scope>
    <source>
        <strain evidence="1 2">3PO2SA</strain>
    </source>
</reference>
<protein>
    <recommendedName>
        <fullName evidence="3">XkdN</fullName>
    </recommendedName>
</protein>
<dbReference type="Pfam" id="PF08890">
    <property type="entry name" value="Phage_TAC_5"/>
    <property type="match status" value="1"/>
</dbReference>
<proteinExistence type="predicted"/>
<dbReference type="InterPro" id="IPR038559">
    <property type="entry name" value="XkdN-like_sf"/>
</dbReference>
<gene>
    <name evidence="1" type="ORF">U9M73_10725</name>
</gene>
<accession>A0ABU5PKR2</accession>